<keyword evidence="3" id="KW-0805">Transcription regulation</keyword>
<proteinExistence type="predicted"/>
<dbReference type="SMART" id="SM00420">
    <property type="entry name" value="HTH_DEOR"/>
    <property type="match status" value="1"/>
</dbReference>
<dbReference type="InterPro" id="IPR001034">
    <property type="entry name" value="DeoR_HTH"/>
</dbReference>
<dbReference type="Gene3D" id="1.10.10.10">
    <property type="entry name" value="Winged helix-like DNA-binding domain superfamily/Winged helix DNA-binding domain"/>
    <property type="match status" value="1"/>
</dbReference>
<dbReference type="EMBL" id="JAWSTH010000001">
    <property type="protein sequence ID" value="MDW5592749.1"/>
    <property type="molecule type" value="Genomic_DNA"/>
</dbReference>
<keyword evidence="9" id="KW-1185">Reference proteome</keyword>
<reference evidence="9" key="1">
    <citation type="submission" date="2023-07" db="EMBL/GenBank/DDBJ databases">
        <title>Conexibacter stalactiti sp. nov., isolated from stalactites in a lava cave and emended description of the genus Conexibacter.</title>
        <authorList>
            <person name="Lee S.D."/>
        </authorList>
    </citation>
    <scope>NUCLEOTIDE SEQUENCE [LARGE SCALE GENOMIC DNA]</scope>
    <source>
        <strain evidence="9">KCTC 39840</strain>
    </source>
</reference>
<dbReference type="SUPFAM" id="SSF46785">
    <property type="entry name" value="Winged helix' DNA-binding domain"/>
    <property type="match status" value="1"/>
</dbReference>
<dbReference type="CDD" id="cd00090">
    <property type="entry name" value="HTH_ARSR"/>
    <property type="match status" value="1"/>
</dbReference>
<dbReference type="PROSITE" id="PS00894">
    <property type="entry name" value="HTH_DEOR_1"/>
    <property type="match status" value="1"/>
</dbReference>
<comment type="function">
    <text evidence="6">Repressor of the lactose catabolism operon. Galactose-6-phosphate is the inducer.</text>
</comment>
<sequence>MTSGMYRRFVPAERRRRMAALLQRRGSVSIAELEEAFGISAMTARRDLAALEERGLVTRTWGGASTLAPVAHEASFADRLQRDVERKRRLADEAYKLVKPNETLLVDSSSTAWYFVERLLEEPLPCTVITNSLAVMDLAEQTPPGMQFVVVGGILRSLSRSTVGPAATKAIRGYYADRAVVSVYGVGTDGSLTDPDAYESEVKAAIVSRAREPMLLVDASKFGTLAQNRIGDVEEFGHAITADVGQDAIDMLAAAGVELHEA</sequence>
<dbReference type="Proteomes" id="UP001284601">
    <property type="component" value="Unassembled WGS sequence"/>
</dbReference>
<dbReference type="InterPro" id="IPR037171">
    <property type="entry name" value="NagB/RpiA_transferase-like"/>
</dbReference>
<evidence type="ECO:0000256" key="5">
    <source>
        <dbReference type="ARBA" id="ARBA00023163"/>
    </source>
</evidence>
<dbReference type="InterPro" id="IPR018356">
    <property type="entry name" value="Tscrpt_reg_HTH_DeoR_CS"/>
</dbReference>
<protein>
    <recommendedName>
        <fullName evidence="1">Lactose phosphotransferase system repressor</fullName>
    </recommendedName>
</protein>
<evidence type="ECO:0000313" key="9">
    <source>
        <dbReference type="Proteomes" id="UP001284601"/>
    </source>
</evidence>
<evidence type="ECO:0000256" key="2">
    <source>
        <dbReference type="ARBA" id="ARBA00022491"/>
    </source>
</evidence>
<dbReference type="InterPro" id="IPR014036">
    <property type="entry name" value="DeoR-like_C"/>
</dbReference>
<dbReference type="Gene3D" id="3.40.50.1360">
    <property type="match status" value="1"/>
</dbReference>
<dbReference type="SUPFAM" id="SSF100950">
    <property type="entry name" value="NagB/RpiA/CoA transferase-like"/>
    <property type="match status" value="1"/>
</dbReference>
<dbReference type="PANTHER" id="PTHR30363">
    <property type="entry name" value="HTH-TYPE TRANSCRIPTIONAL REGULATOR SRLR-RELATED"/>
    <property type="match status" value="1"/>
</dbReference>
<evidence type="ECO:0000256" key="1">
    <source>
        <dbReference type="ARBA" id="ARBA00021390"/>
    </source>
</evidence>
<dbReference type="RefSeq" id="WP_318595008.1">
    <property type="nucleotide sequence ID" value="NZ_JAWSTH010000001.1"/>
</dbReference>
<dbReference type="PROSITE" id="PS51000">
    <property type="entry name" value="HTH_DEOR_2"/>
    <property type="match status" value="1"/>
</dbReference>
<evidence type="ECO:0000256" key="6">
    <source>
        <dbReference type="ARBA" id="ARBA00024937"/>
    </source>
</evidence>
<dbReference type="Pfam" id="PF00455">
    <property type="entry name" value="DeoRC"/>
    <property type="match status" value="1"/>
</dbReference>
<evidence type="ECO:0000256" key="3">
    <source>
        <dbReference type="ARBA" id="ARBA00023015"/>
    </source>
</evidence>
<evidence type="ECO:0000256" key="4">
    <source>
        <dbReference type="ARBA" id="ARBA00023125"/>
    </source>
</evidence>
<accession>A0ABU4HHG4</accession>
<dbReference type="InterPro" id="IPR036388">
    <property type="entry name" value="WH-like_DNA-bd_sf"/>
</dbReference>
<keyword evidence="4 8" id="KW-0238">DNA-binding</keyword>
<keyword evidence="2" id="KW-0678">Repressor</keyword>
<dbReference type="SMART" id="SM01134">
    <property type="entry name" value="DeoRC"/>
    <property type="match status" value="1"/>
</dbReference>
<dbReference type="PRINTS" id="PR00037">
    <property type="entry name" value="HTHLACR"/>
</dbReference>
<keyword evidence="5" id="KW-0804">Transcription</keyword>
<dbReference type="InterPro" id="IPR011991">
    <property type="entry name" value="ArsR-like_HTH"/>
</dbReference>
<dbReference type="Pfam" id="PF08220">
    <property type="entry name" value="HTH_DeoR"/>
    <property type="match status" value="1"/>
</dbReference>
<evidence type="ECO:0000259" key="7">
    <source>
        <dbReference type="PROSITE" id="PS51000"/>
    </source>
</evidence>
<organism evidence="8 9">
    <name type="scientific">Conexibacter stalactiti</name>
    <dbReference type="NCBI Taxonomy" id="1940611"/>
    <lineage>
        <taxon>Bacteria</taxon>
        <taxon>Bacillati</taxon>
        <taxon>Actinomycetota</taxon>
        <taxon>Thermoleophilia</taxon>
        <taxon>Solirubrobacterales</taxon>
        <taxon>Conexibacteraceae</taxon>
        <taxon>Conexibacter</taxon>
    </lineage>
</organism>
<dbReference type="InterPro" id="IPR036390">
    <property type="entry name" value="WH_DNA-bd_sf"/>
</dbReference>
<reference evidence="8 9" key="2">
    <citation type="submission" date="2023-10" db="EMBL/GenBank/DDBJ databases">
        <authorList>
            <person name="Han X.F."/>
        </authorList>
    </citation>
    <scope>NUCLEOTIDE SEQUENCE [LARGE SCALE GENOMIC DNA]</scope>
    <source>
        <strain evidence="8 9">KCTC 39840</strain>
    </source>
</reference>
<name>A0ABU4HHG4_9ACTN</name>
<feature type="domain" description="HTH deoR-type" evidence="7">
    <location>
        <begin position="11"/>
        <end position="66"/>
    </location>
</feature>
<gene>
    <name evidence="8" type="ORF">R7226_00270</name>
</gene>
<dbReference type="InterPro" id="IPR050313">
    <property type="entry name" value="Carb_Metab_HTH_regulators"/>
</dbReference>
<dbReference type="PANTHER" id="PTHR30363:SF4">
    <property type="entry name" value="GLYCEROL-3-PHOSPHATE REGULON REPRESSOR"/>
    <property type="match status" value="1"/>
</dbReference>
<comment type="caution">
    <text evidence="8">The sequence shown here is derived from an EMBL/GenBank/DDBJ whole genome shotgun (WGS) entry which is preliminary data.</text>
</comment>
<dbReference type="GO" id="GO:0003677">
    <property type="term" value="F:DNA binding"/>
    <property type="evidence" value="ECO:0007669"/>
    <property type="project" value="UniProtKB-KW"/>
</dbReference>
<evidence type="ECO:0000313" key="8">
    <source>
        <dbReference type="EMBL" id="MDW5592749.1"/>
    </source>
</evidence>